<dbReference type="Gene3D" id="3.40.50.2300">
    <property type="match status" value="1"/>
</dbReference>
<comment type="caution">
    <text evidence="3">The sequence shown here is derived from an EMBL/GenBank/DDBJ whole genome shotgun (WGS) entry which is preliminary data.</text>
</comment>
<feature type="modified residue" description="4-aspartylphosphate" evidence="1">
    <location>
        <position position="64"/>
    </location>
</feature>
<evidence type="ECO:0000313" key="4">
    <source>
        <dbReference type="Proteomes" id="UP000177506"/>
    </source>
</evidence>
<evidence type="ECO:0000256" key="1">
    <source>
        <dbReference type="PROSITE-ProRule" id="PRU00169"/>
    </source>
</evidence>
<accession>A0A1G1TFK3</accession>
<dbReference type="InterPro" id="IPR001789">
    <property type="entry name" value="Sig_transdc_resp-reg_receiver"/>
</dbReference>
<dbReference type="Proteomes" id="UP000177506">
    <property type="component" value="Unassembled WGS sequence"/>
</dbReference>
<dbReference type="SUPFAM" id="SSF52172">
    <property type="entry name" value="CheY-like"/>
    <property type="match status" value="1"/>
</dbReference>
<name>A0A1G1TFK3_9BACT</name>
<dbReference type="PANTHER" id="PTHR44520">
    <property type="entry name" value="RESPONSE REGULATOR RCP1-RELATED"/>
    <property type="match status" value="1"/>
</dbReference>
<keyword evidence="4" id="KW-1185">Reference proteome</keyword>
<dbReference type="EMBL" id="MDZA01000269">
    <property type="protein sequence ID" value="OGX89649.1"/>
    <property type="molecule type" value="Genomic_DNA"/>
</dbReference>
<feature type="domain" description="Response regulatory" evidence="2">
    <location>
        <begin position="6"/>
        <end position="132"/>
    </location>
</feature>
<proteinExistence type="predicted"/>
<sequence>MQKLPSVLLVDDDPTTNFLNEHLLRTLGVTEECLVATNGAEALEVLARTCAPAGAACPALILLDVNMPVMNGIDFLEAFQPDPPASKIVIILLTTTLLGRDLGDLQHSQAIAGIISKPLTRAKINDLLQQYFQRELPGAA</sequence>
<protein>
    <recommendedName>
        <fullName evidence="2">Response regulatory domain-containing protein</fullName>
    </recommendedName>
</protein>
<evidence type="ECO:0000313" key="3">
    <source>
        <dbReference type="EMBL" id="OGX89649.1"/>
    </source>
</evidence>
<dbReference type="RefSeq" id="WP_070744696.1">
    <property type="nucleotide sequence ID" value="NZ_MDZA01000269.1"/>
</dbReference>
<dbReference type="PANTHER" id="PTHR44520:SF2">
    <property type="entry name" value="RESPONSE REGULATOR RCP1"/>
    <property type="match status" value="1"/>
</dbReference>
<dbReference type="PROSITE" id="PS50110">
    <property type="entry name" value="RESPONSE_REGULATORY"/>
    <property type="match status" value="1"/>
</dbReference>
<dbReference type="AlphaFoldDB" id="A0A1G1TFK3"/>
<keyword evidence="1" id="KW-0597">Phosphoprotein</keyword>
<dbReference type="GO" id="GO:0000160">
    <property type="term" value="P:phosphorelay signal transduction system"/>
    <property type="evidence" value="ECO:0007669"/>
    <property type="project" value="InterPro"/>
</dbReference>
<dbReference type="InterPro" id="IPR052893">
    <property type="entry name" value="TCS_response_regulator"/>
</dbReference>
<organism evidence="3 4">
    <name type="scientific">Hymenobacter coccineus</name>
    <dbReference type="NCBI Taxonomy" id="1908235"/>
    <lineage>
        <taxon>Bacteria</taxon>
        <taxon>Pseudomonadati</taxon>
        <taxon>Bacteroidota</taxon>
        <taxon>Cytophagia</taxon>
        <taxon>Cytophagales</taxon>
        <taxon>Hymenobacteraceae</taxon>
        <taxon>Hymenobacter</taxon>
    </lineage>
</organism>
<evidence type="ECO:0000259" key="2">
    <source>
        <dbReference type="PROSITE" id="PS50110"/>
    </source>
</evidence>
<dbReference type="Pfam" id="PF00072">
    <property type="entry name" value="Response_reg"/>
    <property type="match status" value="1"/>
</dbReference>
<reference evidence="3 4" key="1">
    <citation type="submission" date="2016-08" db="EMBL/GenBank/DDBJ databases">
        <title>Hymenobacter coccineus sp. nov., Hymenobacter lapidarius sp. nov. and Hymenobacter glacialis sp. nov., isolated from Antarctic soil.</title>
        <authorList>
            <person name="Sedlacek I."/>
            <person name="Kralova S."/>
            <person name="Kyrova K."/>
            <person name="Maslanova I."/>
            <person name="Stankova E."/>
            <person name="Vrbovska V."/>
            <person name="Nemec M."/>
            <person name="Bartak M."/>
            <person name="Svec P."/>
            <person name="Busse H.-J."/>
            <person name="Pantucek R."/>
        </authorList>
    </citation>
    <scope>NUCLEOTIDE SEQUENCE [LARGE SCALE GENOMIC DNA]</scope>
    <source>
        <strain evidence="3 4">CCM 8649</strain>
    </source>
</reference>
<dbReference type="OrthoDB" id="1524091at2"/>
<dbReference type="InterPro" id="IPR011006">
    <property type="entry name" value="CheY-like_superfamily"/>
</dbReference>
<dbReference type="SMART" id="SM00448">
    <property type="entry name" value="REC"/>
    <property type="match status" value="1"/>
</dbReference>
<gene>
    <name evidence="3" type="ORF">BEN49_24775</name>
</gene>